<keyword evidence="15" id="KW-1185">Reference proteome</keyword>
<evidence type="ECO:0000256" key="6">
    <source>
        <dbReference type="ARBA" id="ARBA00022679"/>
    </source>
</evidence>
<evidence type="ECO:0000256" key="8">
    <source>
        <dbReference type="ARBA" id="ARBA00022824"/>
    </source>
</evidence>
<evidence type="ECO:0000256" key="11">
    <source>
        <dbReference type="ARBA" id="ARBA00023136"/>
    </source>
</evidence>
<dbReference type="InterPro" id="IPR036424">
    <property type="entry name" value="UPP_synth-like_sf"/>
</dbReference>
<dbReference type="PANTHER" id="PTHR21528">
    <property type="entry name" value="DEHYDRODOLICHYL DIPHOSPHATE SYNTHASE COMPLEX SUBUNIT NUS1"/>
    <property type="match status" value="1"/>
</dbReference>
<dbReference type="PANTHER" id="PTHR21528:SF0">
    <property type="entry name" value="DEHYDRODOLICHYL DIPHOSPHATE SYNTHASE COMPLEX SUBUNIT NUS1"/>
    <property type="match status" value="1"/>
</dbReference>
<evidence type="ECO:0000256" key="4">
    <source>
        <dbReference type="ARBA" id="ARBA00005432"/>
    </source>
</evidence>
<keyword evidence="10" id="KW-1133">Transmembrane helix</keyword>
<dbReference type="Proteomes" id="UP000518752">
    <property type="component" value="Unassembled WGS sequence"/>
</dbReference>
<keyword evidence="7" id="KW-0812">Transmembrane</keyword>
<dbReference type="GO" id="GO:1904423">
    <property type="term" value="C:dehydrodolichyl diphosphate synthase complex"/>
    <property type="evidence" value="ECO:0007669"/>
    <property type="project" value="InterPro"/>
</dbReference>
<evidence type="ECO:0000256" key="12">
    <source>
        <dbReference type="ARBA" id="ARBA00047353"/>
    </source>
</evidence>
<dbReference type="GO" id="GO:0005789">
    <property type="term" value="C:endoplasmic reticulum membrane"/>
    <property type="evidence" value="ECO:0007669"/>
    <property type="project" value="UniProtKB-SubCell"/>
</dbReference>
<evidence type="ECO:0000256" key="10">
    <source>
        <dbReference type="ARBA" id="ARBA00022989"/>
    </source>
</evidence>
<dbReference type="UniPathway" id="UPA00378"/>
<evidence type="ECO:0000256" key="7">
    <source>
        <dbReference type="ARBA" id="ARBA00022692"/>
    </source>
</evidence>
<dbReference type="EMBL" id="JAACJN010000016">
    <property type="protein sequence ID" value="KAF5390181.1"/>
    <property type="molecule type" value="Genomic_DNA"/>
</dbReference>
<accession>A0A8H5HV74</accession>
<proteinExistence type="inferred from homology"/>
<comment type="pathway">
    <text evidence="3">Protein modification; protein glycosylation.</text>
</comment>
<gene>
    <name evidence="14" type="ORF">D9757_002981</name>
</gene>
<evidence type="ECO:0000256" key="9">
    <source>
        <dbReference type="ARBA" id="ARBA00022842"/>
    </source>
</evidence>
<comment type="caution">
    <text evidence="14">The sequence shown here is derived from an EMBL/GenBank/DDBJ whole genome shotgun (WGS) entry which is preliminary data.</text>
</comment>
<keyword evidence="11" id="KW-0472">Membrane</keyword>
<dbReference type="SUPFAM" id="SSF64005">
    <property type="entry name" value="Undecaprenyl diphosphate synthase"/>
    <property type="match status" value="1"/>
</dbReference>
<evidence type="ECO:0000256" key="5">
    <source>
        <dbReference type="ARBA" id="ARBA00012596"/>
    </source>
</evidence>
<evidence type="ECO:0000313" key="14">
    <source>
        <dbReference type="EMBL" id="KAF5390181.1"/>
    </source>
</evidence>
<keyword evidence="8" id="KW-0256">Endoplasmic reticulum</keyword>
<dbReference type="GO" id="GO:0045547">
    <property type="term" value="F:ditrans,polycis-polyprenyl diphosphate synthase [(2E,6E)-farnesyl diphosphate specific] activity"/>
    <property type="evidence" value="ECO:0007669"/>
    <property type="project" value="UniProtKB-EC"/>
</dbReference>
<sequence>MVLAYLCLALLHAVYSLVVLSISFFKHLTRPNPLPLNASRRRVPQHLAVLFVPETDFDQGTNEHCILESVQRAILWCQQVGIPQLSVYDADDIILNNIGSIERVPTLYSSSQEPKVDRERIHYPPTPPLSDYAESRPLSPSEDSAIGQKSFITLAISSPRATTRHSKNSGSLTLHILTREASKPAIAAMTRSIARAERKNAKSQTKLSISTLEAHLEGKHGLSPPNFMILHPIHPSKYHRSPIELHGYPPWQIRLTEIYCNRFRKQYEGRLMWFLPSHVSSALLSSSLTEWEFREALDQFAGAEMRLGK</sequence>
<comment type="similarity">
    <text evidence="4">Belongs to the UPP synthase family.</text>
</comment>
<evidence type="ECO:0000256" key="3">
    <source>
        <dbReference type="ARBA" id="ARBA00004922"/>
    </source>
</evidence>
<evidence type="ECO:0000256" key="2">
    <source>
        <dbReference type="ARBA" id="ARBA00004586"/>
    </source>
</evidence>
<feature type="region of interest" description="Disordered" evidence="13">
    <location>
        <begin position="109"/>
        <end position="144"/>
    </location>
</feature>
<protein>
    <recommendedName>
        <fullName evidence="5">ditrans,polycis-polyprenyl diphosphate synthase [(2E,6E)-farnesyldiphosphate specific]</fullName>
        <ecNumber evidence="5">2.5.1.87</ecNumber>
    </recommendedName>
</protein>
<organism evidence="14 15">
    <name type="scientific">Collybiopsis confluens</name>
    <dbReference type="NCBI Taxonomy" id="2823264"/>
    <lineage>
        <taxon>Eukaryota</taxon>
        <taxon>Fungi</taxon>
        <taxon>Dikarya</taxon>
        <taxon>Basidiomycota</taxon>
        <taxon>Agaricomycotina</taxon>
        <taxon>Agaricomycetes</taxon>
        <taxon>Agaricomycetidae</taxon>
        <taxon>Agaricales</taxon>
        <taxon>Marasmiineae</taxon>
        <taxon>Omphalotaceae</taxon>
        <taxon>Collybiopsis</taxon>
    </lineage>
</organism>
<reference evidence="14 15" key="1">
    <citation type="journal article" date="2020" name="ISME J.">
        <title>Uncovering the hidden diversity of litter-decomposition mechanisms in mushroom-forming fungi.</title>
        <authorList>
            <person name="Floudas D."/>
            <person name="Bentzer J."/>
            <person name="Ahren D."/>
            <person name="Johansson T."/>
            <person name="Persson P."/>
            <person name="Tunlid A."/>
        </authorList>
    </citation>
    <scope>NUCLEOTIDE SEQUENCE [LARGE SCALE GENOMIC DNA]</scope>
    <source>
        <strain evidence="14 15">CBS 406.79</strain>
    </source>
</reference>
<dbReference type="InterPro" id="IPR038887">
    <property type="entry name" value="Nus1/NgBR"/>
</dbReference>
<evidence type="ECO:0000256" key="13">
    <source>
        <dbReference type="SAM" id="MobiDB-lite"/>
    </source>
</evidence>
<evidence type="ECO:0000256" key="1">
    <source>
        <dbReference type="ARBA" id="ARBA00001946"/>
    </source>
</evidence>
<comment type="subcellular location">
    <subcellularLocation>
        <location evidence="2">Endoplasmic reticulum membrane</location>
    </subcellularLocation>
</comment>
<dbReference type="Gene3D" id="3.40.1180.10">
    <property type="entry name" value="Decaprenyl diphosphate synthase-like"/>
    <property type="match status" value="1"/>
</dbReference>
<dbReference type="EC" id="2.5.1.87" evidence="5"/>
<keyword evidence="9" id="KW-0460">Magnesium</keyword>
<dbReference type="OrthoDB" id="3057168at2759"/>
<comment type="catalytic activity">
    <reaction evidence="12">
        <text>n isopentenyl diphosphate + (2E,6E)-farnesyl diphosphate = a di-trans,poly-cis-polyprenyl diphosphate + n diphosphate</text>
        <dbReference type="Rhea" id="RHEA:53008"/>
        <dbReference type="Rhea" id="RHEA-COMP:19494"/>
        <dbReference type="ChEBI" id="CHEBI:33019"/>
        <dbReference type="ChEBI" id="CHEBI:128769"/>
        <dbReference type="ChEBI" id="CHEBI:136960"/>
        <dbReference type="ChEBI" id="CHEBI:175763"/>
        <dbReference type="EC" id="2.5.1.87"/>
    </reaction>
</comment>
<evidence type="ECO:0000313" key="15">
    <source>
        <dbReference type="Proteomes" id="UP000518752"/>
    </source>
</evidence>
<keyword evidence="6" id="KW-0808">Transferase</keyword>
<name>A0A8H5HV74_9AGAR</name>
<comment type="cofactor">
    <cofactor evidence="1">
        <name>Mg(2+)</name>
        <dbReference type="ChEBI" id="CHEBI:18420"/>
    </cofactor>
</comment>
<dbReference type="AlphaFoldDB" id="A0A8H5HV74"/>